<accession>A0AAD5PD46</accession>
<keyword evidence="1" id="KW-1133">Transmembrane helix</keyword>
<keyword evidence="1" id="KW-0472">Membrane</keyword>
<sequence length="74" mass="8609">MQYTITITTKKNDTFSVILLLTIKKLCSIVSSLNAVHSSSIASHYFSFLLSLSLTHFFFFCNFSFYHFYNTIYT</sequence>
<name>A0AAD5PD46_9FUNG</name>
<evidence type="ECO:0000256" key="1">
    <source>
        <dbReference type="SAM" id="Phobius"/>
    </source>
</evidence>
<keyword evidence="1" id="KW-0812">Transmembrane</keyword>
<protein>
    <submittedName>
        <fullName evidence="2">Uncharacterized protein</fullName>
    </submittedName>
</protein>
<reference evidence="2" key="2">
    <citation type="submission" date="2023-02" db="EMBL/GenBank/DDBJ databases">
        <authorList>
            <consortium name="DOE Joint Genome Institute"/>
            <person name="Mondo S.J."/>
            <person name="Chang Y."/>
            <person name="Wang Y."/>
            <person name="Ahrendt S."/>
            <person name="Andreopoulos W."/>
            <person name="Barry K."/>
            <person name="Beard J."/>
            <person name="Benny G.L."/>
            <person name="Blankenship S."/>
            <person name="Bonito G."/>
            <person name="Cuomo C."/>
            <person name="Desiro A."/>
            <person name="Gervers K.A."/>
            <person name="Hundley H."/>
            <person name="Kuo A."/>
            <person name="LaButti K."/>
            <person name="Lang B.F."/>
            <person name="Lipzen A."/>
            <person name="O'Donnell K."/>
            <person name="Pangilinan J."/>
            <person name="Reynolds N."/>
            <person name="Sandor L."/>
            <person name="Smith M.W."/>
            <person name="Tsang A."/>
            <person name="Grigoriev I.V."/>
            <person name="Stajich J.E."/>
            <person name="Spatafora J.W."/>
        </authorList>
    </citation>
    <scope>NUCLEOTIDE SEQUENCE</scope>
    <source>
        <strain evidence="2">RSA 2281</strain>
    </source>
</reference>
<evidence type="ECO:0000313" key="2">
    <source>
        <dbReference type="EMBL" id="KAI9259517.1"/>
    </source>
</evidence>
<proteinExistence type="predicted"/>
<reference evidence="2" key="1">
    <citation type="journal article" date="2022" name="IScience">
        <title>Evolution of zygomycete secretomes and the origins of terrestrial fungal ecologies.</title>
        <authorList>
            <person name="Chang Y."/>
            <person name="Wang Y."/>
            <person name="Mondo S."/>
            <person name="Ahrendt S."/>
            <person name="Andreopoulos W."/>
            <person name="Barry K."/>
            <person name="Beard J."/>
            <person name="Benny G.L."/>
            <person name="Blankenship S."/>
            <person name="Bonito G."/>
            <person name="Cuomo C."/>
            <person name="Desiro A."/>
            <person name="Gervers K.A."/>
            <person name="Hundley H."/>
            <person name="Kuo A."/>
            <person name="LaButti K."/>
            <person name="Lang B.F."/>
            <person name="Lipzen A."/>
            <person name="O'Donnell K."/>
            <person name="Pangilinan J."/>
            <person name="Reynolds N."/>
            <person name="Sandor L."/>
            <person name="Smith M.E."/>
            <person name="Tsang A."/>
            <person name="Grigoriev I.V."/>
            <person name="Stajich J.E."/>
            <person name="Spatafora J.W."/>
        </authorList>
    </citation>
    <scope>NUCLEOTIDE SEQUENCE</scope>
    <source>
        <strain evidence="2">RSA 2281</strain>
    </source>
</reference>
<dbReference type="EMBL" id="JAIXMP010000017">
    <property type="protein sequence ID" value="KAI9259517.1"/>
    <property type="molecule type" value="Genomic_DNA"/>
</dbReference>
<keyword evidence="3" id="KW-1185">Reference proteome</keyword>
<organism evidence="2 3">
    <name type="scientific">Phascolomyces articulosus</name>
    <dbReference type="NCBI Taxonomy" id="60185"/>
    <lineage>
        <taxon>Eukaryota</taxon>
        <taxon>Fungi</taxon>
        <taxon>Fungi incertae sedis</taxon>
        <taxon>Mucoromycota</taxon>
        <taxon>Mucoromycotina</taxon>
        <taxon>Mucoromycetes</taxon>
        <taxon>Mucorales</taxon>
        <taxon>Lichtheimiaceae</taxon>
        <taxon>Phascolomyces</taxon>
    </lineage>
</organism>
<gene>
    <name evidence="2" type="ORF">BDA99DRAFT_94951</name>
</gene>
<evidence type="ECO:0000313" key="3">
    <source>
        <dbReference type="Proteomes" id="UP001209540"/>
    </source>
</evidence>
<comment type="caution">
    <text evidence="2">The sequence shown here is derived from an EMBL/GenBank/DDBJ whole genome shotgun (WGS) entry which is preliminary data.</text>
</comment>
<feature type="transmembrane region" description="Helical" evidence="1">
    <location>
        <begin position="15"/>
        <end position="36"/>
    </location>
</feature>
<dbReference type="Proteomes" id="UP001209540">
    <property type="component" value="Unassembled WGS sequence"/>
</dbReference>
<dbReference type="AlphaFoldDB" id="A0AAD5PD46"/>
<feature type="transmembrane region" description="Helical" evidence="1">
    <location>
        <begin position="48"/>
        <end position="69"/>
    </location>
</feature>